<keyword evidence="6" id="KW-0624">Polysaccharide degradation</keyword>
<organism evidence="9 10">
    <name type="scientific">Streptomyces hainanensis</name>
    <dbReference type="NCBI Taxonomy" id="402648"/>
    <lineage>
        <taxon>Bacteria</taxon>
        <taxon>Bacillati</taxon>
        <taxon>Actinomycetota</taxon>
        <taxon>Actinomycetes</taxon>
        <taxon>Kitasatosporales</taxon>
        <taxon>Streptomycetaceae</taxon>
        <taxon>Streptomyces</taxon>
    </lineage>
</organism>
<sequence>MRIRRGSAITTPTTRVRTRTRRTRQRLWLTGILALSMPLGLTAAGGSASADEPQLLQFEEDFLDLYAKIKDPANGYFSDEGIPYHSVETLLVEAPDHGHETTSEAYSYLIWLEAQYGQVTGDWGPFNDAWDLMEEFMIPDSGEQPTTSFYNASSPATYAPESTNPADYPARLDPNISVGSDPLAAELRSAYGTSDIYGMHWIQDVDDVYGYGDVCGGNSGDPTFINTFQRGPQESTWETVPQPSCEDFSYGGPNGYLDLFTGDNSYSRQWRYTNAPDADARAVQAAYWANQWAGEQGNAAQVADVVDRASRMGDYLRYSTYDKYFKQIGNCVGASSCPAGSGRNSSHRLLGWYYAWGGALDTSAGWSWRIGSSSAHFGYQNPMAAYALSEDPALIPNSPTAASDWGASLDRQVEFYRWLQSSEGAIAGGATNSWEGHYGTPPSGTPTFYGMYYDEKPVYHDPPSNQWFGMQAWSMQRLAEYYYESDDQLAGQVLDKWVDWVLDNVTIGSGGDYQIPSTLAWSGAPDTWNASNPGANNNLHVQVTEYTQDVGVTGSLANALSYYAAASGDTAAQETAAGLLDALMANSDDLGVAVPETRRDYNRFDDEIYIPNGWSGTMPNGDTIEPGATFDSIRTFYQDDPDWPQVEAYLNGGPAPTFTYHRFWAQADIAIALSTYTSLFGDA</sequence>
<dbReference type="InterPro" id="IPR000556">
    <property type="entry name" value="Glyco_hydro_48F"/>
</dbReference>
<feature type="active site" description="Proton donor" evidence="7">
    <location>
        <position position="104"/>
    </location>
</feature>
<dbReference type="InterPro" id="IPR023309">
    <property type="entry name" value="Endo-1-4-beta-glucanase_dom2"/>
</dbReference>
<dbReference type="EMBL" id="SMKI01000260">
    <property type="protein sequence ID" value="TDC72186.1"/>
    <property type="molecule type" value="Genomic_DNA"/>
</dbReference>
<keyword evidence="1 8" id="KW-0732">Signal</keyword>
<evidence type="ECO:0000256" key="1">
    <source>
        <dbReference type="ARBA" id="ARBA00022729"/>
    </source>
</evidence>
<name>A0A4R4T889_9ACTN</name>
<dbReference type="GO" id="GO:0030245">
    <property type="term" value="P:cellulose catabolic process"/>
    <property type="evidence" value="ECO:0007669"/>
    <property type="project" value="UniProtKB-KW"/>
</dbReference>
<keyword evidence="5" id="KW-0326">Glycosidase</keyword>
<reference evidence="9 10" key="1">
    <citation type="submission" date="2019-03" db="EMBL/GenBank/DDBJ databases">
        <title>Draft genome sequences of novel Actinobacteria.</title>
        <authorList>
            <person name="Sahin N."/>
            <person name="Ay H."/>
            <person name="Saygin H."/>
        </authorList>
    </citation>
    <scope>NUCLEOTIDE SEQUENCE [LARGE SCALE GENOMIC DNA]</scope>
    <source>
        <strain evidence="9 10">DSM 41900</strain>
    </source>
</reference>
<keyword evidence="3" id="KW-0136">Cellulose degradation</keyword>
<dbReference type="OrthoDB" id="33861at2"/>
<evidence type="ECO:0000256" key="4">
    <source>
        <dbReference type="ARBA" id="ARBA00023277"/>
    </source>
</evidence>
<dbReference type="GO" id="GO:0008810">
    <property type="term" value="F:cellulase activity"/>
    <property type="evidence" value="ECO:0007669"/>
    <property type="project" value="InterPro"/>
</dbReference>
<dbReference type="Gene3D" id="4.10.870.10">
    <property type="entry name" value="Endo-1,4-beta-glucanase f. Domain 3"/>
    <property type="match status" value="1"/>
</dbReference>
<evidence type="ECO:0000256" key="5">
    <source>
        <dbReference type="ARBA" id="ARBA00023295"/>
    </source>
</evidence>
<dbReference type="AlphaFoldDB" id="A0A4R4T889"/>
<gene>
    <name evidence="9" type="ORF">E1283_22490</name>
</gene>
<dbReference type="SUPFAM" id="SSF48208">
    <property type="entry name" value="Six-hairpin glycosidases"/>
    <property type="match status" value="1"/>
</dbReference>
<evidence type="ECO:0000313" key="10">
    <source>
        <dbReference type="Proteomes" id="UP000295345"/>
    </source>
</evidence>
<feature type="chain" id="PRO_5038721327" evidence="8">
    <location>
        <begin position="44"/>
        <end position="683"/>
    </location>
</feature>
<proteinExistence type="predicted"/>
<dbReference type="PRINTS" id="PR00844">
    <property type="entry name" value="GLHYDRLASE48"/>
</dbReference>
<dbReference type="InterPro" id="IPR027390">
    <property type="entry name" value="Endoglucanase_F_dom3"/>
</dbReference>
<dbReference type="Proteomes" id="UP000295345">
    <property type="component" value="Unassembled WGS sequence"/>
</dbReference>
<evidence type="ECO:0000256" key="3">
    <source>
        <dbReference type="ARBA" id="ARBA00023001"/>
    </source>
</evidence>
<accession>A0A4R4T889</accession>
<dbReference type="Gene3D" id="2.170.160.10">
    <property type="entry name" value="Endo-1,4-beta-glucanase f. Domain 2"/>
    <property type="match status" value="1"/>
</dbReference>
<dbReference type="Pfam" id="PF02011">
    <property type="entry name" value="Glyco_hydro_48"/>
    <property type="match status" value="1"/>
</dbReference>
<evidence type="ECO:0000313" key="9">
    <source>
        <dbReference type="EMBL" id="TDC72186.1"/>
    </source>
</evidence>
<keyword evidence="2" id="KW-0378">Hydrolase</keyword>
<dbReference type="Gene3D" id="1.50.10.10">
    <property type="match status" value="1"/>
</dbReference>
<evidence type="ECO:0000256" key="7">
    <source>
        <dbReference type="PIRSR" id="PIRSR600556-1"/>
    </source>
</evidence>
<evidence type="ECO:0000256" key="6">
    <source>
        <dbReference type="ARBA" id="ARBA00023326"/>
    </source>
</evidence>
<evidence type="ECO:0000256" key="8">
    <source>
        <dbReference type="SAM" id="SignalP"/>
    </source>
</evidence>
<feature type="signal peptide" evidence="8">
    <location>
        <begin position="1"/>
        <end position="43"/>
    </location>
</feature>
<evidence type="ECO:0000256" key="2">
    <source>
        <dbReference type="ARBA" id="ARBA00022801"/>
    </source>
</evidence>
<dbReference type="RefSeq" id="WP_132819933.1">
    <property type="nucleotide sequence ID" value="NZ_SMKI01000260.1"/>
</dbReference>
<feature type="active site" description="Nucleophile" evidence="7">
    <location>
        <position position="277"/>
    </location>
</feature>
<dbReference type="InterPro" id="IPR012341">
    <property type="entry name" value="6hp_glycosidase-like_sf"/>
</dbReference>
<dbReference type="InterPro" id="IPR008928">
    <property type="entry name" value="6-hairpin_glycosidase_sf"/>
</dbReference>
<keyword evidence="10" id="KW-1185">Reference proteome</keyword>
<comment type="caution">
    <text evidence="9">The sequence shown here is derived from an EMBL/GenBank/DDBJ whole genome shotgun (WGS) entry which is preliminary data.</text>
</comment>
<keyword evidence="4" id="KW-0119">Carbohydrate metabolism</keyword>
<protein>
    <submittedName>
        <fullName evidence="9">Endoglucanase</fullName>
    </submittedName>
</protein>